<feature type="region of interest" description="Disordered" evidence="1">
    <location>
        <begin position="438"/>
        <end position="507"/>
    </location>
</feature>
<gene>
    <name evidence="2" type="ORF">N0V89_011812</name>
</gene>
<name>A0A9W9C5P3_9PLEO</name>
<keyword evidence="3" id="KW-1185">Reference proteome</keyword>
<dbReference type="EMBL" id="JAPEUX010000009">
    <property type="protein sequence ID" value="KAJ4345677.1"/>
    <property type="molecule type" value="Genomic_DNA"/>
</dbReference>
<reference evidence="2" key="1">
    <citation type="submission" date="2022-10" db="EMBL/GenBank/DDBJ databases">
        <title>Tapping the CABI collections for fungal endophytes: first genome assemblies for Collariella, Neodidymelliopsis, Ascochyta clinopodiicola, Didymella pomorum, Didymosphaeria variabile, Neocosmospora piperis and Neocucurbitaria cava.</title>
        <authorList>
            <person name="Hill R."/>
        </authorList>
    </citation>
    <scope>NUCLEOTIDE SEQUENCE</scope>
    <source>
        <strain evidence="2">IMI 356815</strain>
    </source>
</reference>
<dbReference type="GeneID" id="80915342"/>
<dbReference type="OrthoDB" id="3799928at2759"/>
<sequence length="524" mass="58421">MLVHTKMEPSPIVEQLERLGDRSAPDRSTRVMRGVCEAWDRIQHTADEALAHTLIRLLQDLDDLSLARMVLPALRYGADLPENACGLQRRVVEMTADSRAILDRNTRCTQRAFDHPYYLQEKEVLQEAEMHRLGLILYGTETLTDRESHHLRQGAPDLRRLGSAAPPGGEAPEKRALCEADAHVLRLLLFSGRTLTQPERGAVMAWLERCPMQGAQAGGRLLGMNMSLARDATARMASVLAVLVPTTEDSRWAVAMPSNRMHSCKISALSSPTGELLSRHYSPDDSVVIFDLDRLRGESGLSFGTSRANHVRITGQGVTASQLLLSVDPATRSLRVHNTSTDRLDVDTGRLVEKSVLRVYRDGHQRKVAPGGTLVLEDRCDLVAGRDHIHMFRIFMRPGVHDALFDSRLDHFIRSAPGNAINLSSLGAVPTATHASVAADGDESQATEYSDVDDPTLGGFIVDDEDIETDEEEKLETDEEEMEVKEDTEEDEYELQEDTDEDEYELQRGYGRVEYEVEEDTDED</sequence>
<evidence type="ECO:0000313" key="3">
    <source>
        <dbReference type="Proteomes" id="UP001140513"/>
    </source>
</evidence>
<feature type="compositionally biased region" description="Acidic residues" evidence="1">
    <location>
        <begin position="440"/>
        <end position="454"/>
    </location>
</feature>
<feature type="compositionally biased region" description="Acidic residues" evidence="1">
    <location>
        <begin position="462"/>
        <end position="504"/>
    </location>
</feature>
<organism evidence="2 3">
    <name type="scientific">Didymosphaeria variabile</name>
    <dbReference type="NCBI Taxonomy" id="1932322"/>
    <lineage>
        <taxon>Eukaryota</taxon>
        <taxon>Fungi</taxon>
        <taxon>Dikarya</taxon>
        <taxon>Ascomycota</taxon>
        <taxon>Pezizomycotina</taxon>
        <taxon>Dothideomycetes</taxon>
        <taxon>Pleosporomycetidae</taxon>
        <taxon>Pleosporales</taxon>
        <taxon>Massarineae</taxon>
        <taxon>Didymosphaeriaceae</taxon>
        <taxon>Didymosphaeria</taxon>
    </lineage>
</organism>
<dbReference type="RefSeq" id="XP_056065841.1">
    <property type="nucleotide sequence ID" value="XM_056220538.1"/>
</dbReference>
<evidence type="ECO:0000256" key="1">
    <source>
        <dbReference type="SAM" id="MobiDB-lite"/>
    </source>
</evidence>
<accession>A0A9W9C5P3</accession>
<protein>
    <submittedName>
        <fullName evidence="2">Uncharacterized protein</fullName>
    </submittedName>
</protein>
<dbReference type="Proteomes" id="UP001140513">
    <property type="component" value="Unassembled WGS sequence"/>
</dbReference>
<comment type="caution">
    <text evidence="2">The sequence shown here is derived from an EMBL/GenBank/DDBJ whole genome shotgun (WGS) entry which is preliminary data.</text>
</comment>
<feature type="region of interest" description="Disordered" evidence="1">
    <location>
        <begin position="151"/>
        <end position="173"/>
    </location>
</feature>
<dbReference type="AlphaFoldDB" id="A0A9W9C5P3"/>
<proteinExistence type="predicted"/>
<evidence type="ECO:0000313" key="2">
    <source>
        <dbReference type="EMBL" id="KAJ4345677.1"/>
    </source>
</evidence>